<name>A0A3B0RTW2_9ZZZZ</name>
<evidence type="ECO:0000313" key="1">
    <source>
        <dbReference type="EMBL" id="VAV86915.1"/>
    </source>
</evidence>
<dbReference type="Gene3D" id="2.60.120.1140">
    <property type="entry name" value="Protein of unknown function DUF192"/>
    <property type="match status" value="1"/>
</dbReference>
<dbReference type="InterPro" id="IPR003795">
    <property type="entry name" value="DUF192"/>
</dbReference>
<organism evidence="1">
    <name type="scientific">hydrothermal vent metagenome</name>
    <dbReference type="NCBI Taxonomy" id="652676"/>
    <lineage>
        <taxon>unclassified sequences</taxon>
        <taxon>metagenomes</taxon>
        <taxon>ecological metagenomes</taxon>
    </lineage>
</organism>
<dbReference type="InterPro" id="IPR038695">
    <property type="entry name" value="Saro_0823-like_sf"/>
</dbReference>
<dbReference type="PANTHER" id="PTHR37953">
    <property type="entry name" value="UPF0127 PROTEIN MJ1496"/>
    <property type="match status" value="1"/>
</dbReference>
<protein>
    <submittedName>
        <fullName evidence="1">FIG007785: exported protein</fullName>
    </submittedName>
</protein>
<gene>
    <name evidence="1" type="ORF">MNBD_ALPHA02-285</name>
</gene>
<dbReference type="AlphaFoldDB" id="A0A3B0RTW2"/>
<dbReference type="EMBL" id="UOED01000017">
    <property type="protein sequence ID" value="VAV86915.1"/>
    <property type="molecule type" value="Genomic_DNA"/>
</dbReference>
<proteinExistence type="predicted"/>
<dbReference type="PANTHER" id="PTHR37953:SF1">
    <property type="entry name" value="UPF0127 PROTEIN MJ1496"/>
    <property type="match status" value="1"/>
</dbReference>
<reference evidence="1" key="1">
    <citation type="submission" date="2018-06" db="EMBL/GenBank/DDBJ databases">
        <authorList>
            <person name="Zhirakovskaya E."/>
        </authorList>
    </citation>
    <scope>NUCLEOTIDE SEQUENCE</scope>
</reference>
<dbReference type="Pfam" id="PF02643">
    <property type="entry name" value="DUF192"/>
    <property type="match status" value="1"/>
</dbReference>
<sequence>MSFKYLHKKDMFFYLAIAFMTVFYSIPAGAESEQVVFKQSQLSISSGSYKFNFNIDVAENFDQRARGLMFRKTMADQNGMLFLFDEKQIVTMWMKNTYIPLDIIFINKAGVILHIAKDAVPESLDIISSQFPVISAFEVNAGLTNRLNIKKGDRIIHPFFTTVRH</sequence>
<accession>A0A3B0RTW2</accession>